<name>A0A0J9F732_9FIRM</name>
<sequence length="85" mass="9905">MESNKNQGGLLPRLQYLSGCQYLSDLHNSFYTEDILYALRKINIASYSMEEWVEAYRYITGDKPESTSKEMLADEMVRWLKAGNE</sequence>
<protein>
    <submittedName>
        <fullName evidence="1">Uncharacterized protein</fullName>
    </submittedName>
</protein>
<dbReference type="AlphaFoldDB" id="A0A0J9F732"/>
<dbReference type="Proteomes" id="UP000037392">
    <property type="component" value="Unassembled WGS sequence"/>
</dbReference>
<reference evidence="1 2" key="1">
    <citation type="submission" date="2011-04" db="EMBL/GenBank/DDBJ databases">
        <title>The Genome Sequence of Clostridium citroniae WAL-19142.</title>
        <authorList>
            <consortium name="The Broad Institute Genome Sequencing Platform"/>
            <person name="Earl A."/>
            <person name="Ward D."/>
            <person name="Feldgarden M."/>
            <person name="Gevers D."/>
            <person name="Warren Y.A."/>
            <person name="Tyrrell K.L."/>
            <person name="Citron D.M."/>
            <person name="Goldstein E.J."/>
            <person name="Daigneault M."/>
            <person name="Allen-Vercoe E."/>
            <person name="Young S.K."/>
            <person name="Zeng Q."/>
            <person name="Gargeya S."/>
            <person name="Fitzgerald M."/>
            <person name="Haas B."/>
            <person name="Abouelleil A."/>
            <person name="Alvarado L."/>
            <person name="Arachchi H.M."/>
            <person name="Berlin A."/>
            <person name="Brown A."/>
            <person name="Chapman S.B."/>
            <person name="Chen Z."/>
            <person name="Dunbar C."/>
            <person name="Freedman E."/>
            <person name="Gearin G."/>
            <person name="Gellesch M."/>
            <person name="Goldberg J."/>
            <person name="Griggs A."/>
            <person name="Gujja S."/>
            <person name="Heilman E.R."/>
            <person name="Heiman D."/>
            <person name="Howarth C."/>
            <person name="Larson L."/>
            <person name="Lui A."/>
            <person name="MacDonald P.J."/>
            <person name="Mehta T."/>
            <person name="Montmayeur A."/>
            <person name="Murphy C."/>
            <person name="Neiman D."/>
            <person name="Pearson M."/>
            <person name="Priest M."/>
            <person name="Roberts A."/>
            <person name="Saif S."/>
            <person name="Shea T."/>
            <person name="Shenoy N."/>
            <person name="Sisk P."/>
            <person name="Stolte C."/>
            <person name="Sykes S."/>
            <person name="White J."/>
            <person name="Yandava C."/>
            <person name="Wortman J."/>
            <person name="Nusbaum C."/>
            <person name="Birren B."/>
        </authorList>
    </citation>
    <scope>NUCLEOTIDE SEQUENCE [LARGE SCALE GENOMIC DNA]</scope>
    <source>
        <strain evidence="1 2">WAL-19142</strain>
    </source>
</reference>
<comment type="caution">
    <text evidence="1">The sequence shown here is derived from an EMBL/GenBank/DDBJ whole genome shotgun (WGS) entry which is preliminary data.</text>
</comment>
<evidence type="ECO:0000313" key="2">
    <source>
        <dbReference type="Proteomes" id="UP000037392"/>
    </source>
</evidence>
<dbReference type="PATRIC" id="fig|742734.4.peg.834"/>
<accession>A0A0J9F732</accession>
<proteinExistence type="predicted"/>
<dbReference type="GeneID" id="93166538"/>
<organism evidence="1 2">
    <name type="scientific">[Clostridium] citroniae WAL-19142</name>
    <dbReference type="NCBI Taxonomy" id="742734"/>
    <lineage>
        <taxon>Bacteria</taxon>
        <taxon>Bacillati</taxon>
        <taxon>Bacillota</taxon>
        <taxon>Clostridia</taxon>
        <taxon>Lachnospirales</taxon>
        <taxon>Lachnospiraceae</taxon>
        <taxon>Enterocloster</taxon>
    </lineage>
</organism>
<gene>
    <name evidence="1" type="ORF">HMPREF9470_00785</name>
</gene>
<evidence type="ECO:0000313" key="1">
    <source>
        <dbReference type="EMBL" id="KMW24020.1"/>
    </source>
</evidence>
<dbReference type="RefSeq" id="WP_007862537.1">
    <property type="nucleotide sequence ID" value="NZ_KQ235875.1"/>
</dbReference>
<dbReference type="OrthoDB" id="1653472at2"/>
<dbReference type="EMBL" id="ADLK01000002">
    <property type="protein sequence ID" value="KMW24020.1"/>
    <property type="molecule type" value="Genomic_DNA"/>
</dbReference>